<reference evidence="3 4" key="1">
    <citation type="submission" date="2020-05" db="EMBL/GenBank/DDBJ databases">
        <title>Ceratocystis lukuohia genome.</title>
        <authorList>
            <person name="Harrington T.C."/>
            <person name="Kim K."/>
            <person name="Mayers C.G."/>
        </authorList>
    </citation>
    <scope>NUCLEOTIDE SEQUENCE [LARGE SCALE GENOMIC DNA]</scope>
    <source>
        <strain evidence="3 4">C4212</strain>
    </source>
</reference>
<feature type="domain" description="Phosphatidylinositol-specific phospholipase C X" evidence="2">
    <location>
        <begin position="43"/>
        <end position="176"/>
    </location>
</feature>
<name>A0ABR4MA57_9PEZI</name>
<dbReference type="SMART" id="SM00148">
    <property type="entry name" value="PLCXc"/>
    <property type="match status" value="1"/>
</dbReference>
<gene>
    <name evidence="3" type="ORF">HOO65_080108</name>
</gene>
<keyword evidence="4" id="KW-1185">Reference proteome</keyword>
<dbReference type="InterPro" id="IPR017946">
    <property type="entry name" value="PLC-like_Pdiesterase_TIM-brl"/>
</dbReference>
<proteinExistence type="predicted"/>
<keyword evidence="1" id="KW-0732">Signal</keyword>
<feature type="signal peptide" evidence="1">
    <location>
        <begin position="1"/>
        <end position="17"/>
    </location>
</feature>
<dbReference type="RefSeq" id="XP_070856339.1">
    <property type="nucleotide sequence ID" value="XM_071004335.1"/>
</dbReference>
<dbReference type="EMBL" id="JABSNW010000008">
    <property type="protein sequence ID" value="KAL2885158.1"/>
    <property type="molecule type" value="Genomic_DNA"/>
</dbReference>
<dbReference type="InterPro" id="IPR051057">
    <property type="entry name" value="PI-PLC_domain"/>
</dbReference>
<dbReference type="SUPFAM" id="SSF51695">
    <property type="entry name" value="PLC-like phosphodiesterases"/>
    <property type="match status" value="1"/>
</dbReference>
<evidence type="ECO:0000259" key="2">
    <source>
        <dbReference type="SMART" id="SM00148"/>
    </source>
</evidence>
<dbReference type="Proteomes" id="UP001610728">
    <property type="component" value="Unassembled WGS sequence"/>
</dbReference>
<comment type="caution">
    <text evidence="3">The sequence shown here is derived from an EMBL/GenBank/DDBJ whole genome shotgun (WGS) entry which is preliminary data.</text>
</comment>
<dbReference type="GeneID" id="98120845"/>
<accession>A0ABR4MA57</accession>
<feature type="chain" id="PRO_5046774498" evidence="1">
    <location>
        <begin position="18"/>
        <end position="346"/>
    </location>
</feature>
<evidence type="ECO:0000256" key="1">
    <source>
        <dbReference type="SAM" id="SignalP"/>
    </source>
</evidence>
<dbReference type="PROSITE" id="PS50007">
    <property type="entry name" value="PIPLC_X_DOMAIN"/>
    <property type="match status" value="1"/>
</dbReference>
<organism evidence="3 4">
    <name type="scientific">Ceratocystis lukuohia</name>
    <dbReference type="NCBI Taxonomy" id="2019550"/>
    <lineage>
        <taxon>Eukaryota</taxon>
        <taxon>Fungi</taxon>
        <taxon>Dikarya</taxon>
        <taxon>Ascomycota</taxon>
        <taxon>Pezizomycotina</taxon>
        <taxon>Sordariomycetes</taxon>
        <taxon>Hypocreomycetidae</taxon>
        <taxon>Microascales</taxon>
        <taxon>Ceratocystidaceae</taxon>
        <taxon>Ceratocystis</taxon>
    </lineage>
</organism>
<evidence type="ECO:0000313" key="3">
    <source>
        <dbReference type="EMBL" id="KAL2885158.1"/>
    </source>
</evidence>
<dbReference type="InterPro" id="IPR000909">
    <property type="entry name" value="PLipase_C_PInositol-sp_X_dom"/>
</dbReference>
<dbReference type="PANTHER" id="PTHR13593:SF113">
    <property type="entry name" value="SI:DKEY-266F7.9"/>
    <property type="match status" value="1"/>
</dbReference>
<dbReference type="PANTHER" id="PTHR13593">
    <property type="match status" value="1"/>
</dbReference>
<dbReference type="Gene3D" id="3.20.20.190">
    <property type="entry name" value="Phosphatidylinositol (PI) phosphodiesterase"/>
    <property type="match status" value="1"/>
</dbReference>
<evidence type="ECO:0000313" key="4">
    <source>
        <dbReference type="Proteomes" id="UP001610728"/>
    </source>
</evidence>
<sequence>MRFSLVIILASVGFSYAGKFKNIEDRWSFDLGDFDYPDWMSNIDDNVLLSTLSIPGTHNSMTAEVENSLTHTQNKHLSQQLTGGIRYVDISCHLEDVLNTMFNFLDEHPREALILRIQKGGIVGDSKKLVQFIEQYFAPNSEMGHRVAKRIYFRNSGDTSIPTLGEVRGKIFILQDFKSSQSALYGIPWNSDTVSSYSYRIASGTLFLGRKWKGVRSHLSQNRPEDFNKLRITHTTASAGVRPINIATKNIPGAGMNTLLGRYLMFGEGDCFGIIVMDFPGRYLVEYILELNKQYLVPELPSSPFAPSAPPLPQWSEDVAFDSEAFTLDASFDEYGDAAATDVLVR</sequence>
<protein>
    <submittedName>
        <fullName evidence="3">1-phosphatidylinositol phosphodiesterase</fullName>
    </submittedName>
</protein>